<protein>
    <submittedName>
        <fullName evidence="1">Uncharacterized protein</fullName>
    </submittedName>
</protein>
<comment type="caution">
    <text evidence="1">The sequence shown here is derived from an EMBL/GenBank/DDBJ whole genome shotgun (WGS) entry which is preliminary data.</text>
</comment>
<dbReference type="Proteomes" id="UP001168821">
    <property type="component" value="Unassembled WGS sequence"/>
</dbReference>
<gene>
    <name evidence="1" type="ORF">Zmor_026290</name>
</gene>
<name>A0AA38HYZ3_9CUCU</name>
<proteinExistence type="predicted"/>
<organism evidence="1 2">
    <name type="scientific">Zophobas morio</name>
    <dbReference type="NCBI Taxonomy" id="2755281"/>
    <lineage>
        <taxon>Eukaryota</taxon>
        <taxon>Metazoa</taxon>
        <taxon>Ecdysozoa</taxon>
        <taxon>Arthropoda</taxon>
        <taxon>Hexapoda</taxon>
        <taxon>Insecta</taxon>
        <taxon>Pterygota</taxon>
        <taxon>Neoptera</taxon>
        <taxon>Endopterygota</taxon>
        <taxon>Coleoptera</taxon>
        <taxon>Polyphaga</taxon>
        <taxon>Cucujiformia</taxon>
        <taxon>Tenebrionidae</taxon>
        <taxon>Zophobas</taxon>
    </lineage>
</organism>
<keyword evidence="2" id="KW-1185">Reference proteome</keyword>
<accession>A0AA38HYZ3</accession>
<dbReference type="EMBL" id="JALNTZ010000008">
    <property type="protein sequence ID" value="KAJ3643589.1"/>
    <property type="molecule type" value="Genomic_DNA"/>
</dbReference>
<reference evidence="1" key="1">
    <citation type="journal article" date="2023" name="G3 (Bethesda)">
        <title>Whole genome assemblies of Zophobas morio and Tenebrio molitor.</title>
        <authorList>
            <person name="Kaur S."/>
            <person name="Stinson S.A."/>
            <person name="diCenzo G.C."/>
        </authorList>
    </citation>
    <scope>NUCLEOTIDE SEQUENCE</scope>
    <source>
        <strain evidence="1">QUZm001</strain>
    </source>
</reference>
<sequence>MRQFCTKLVRGNRTMQCIALPSWTDTDRPRSTSLKRRQCQTIDGYVKMYWALYNEELKERLRTSLQSTPIEYKSTEDIEKTLTIINDSVAYEKT</sequence>
<dbReference type="AlphaFoldDB" id="A0AA38HYZ3"/>
<evidence type="ECO:0000313" key="2">
    <source>
        <dbReference type="Proteomes" id="UP001168821"/>
    </source>
</evidence>
<evidence type="ECO:0000313" key="1">
    <source>
        <dbReference type="EMBL" id="KAJ3643589.1"/>
    </source>
</evidence>